<feature type="compositionally biased region" description="Low complexity" evidence="4">
    <location>
        <begin position="455"/>
        <end position="471"/>
    </location>
</feature>
<dbReference type="InterPro" id="IPR036910">
    <property type="entry name" value="HMG_box_dom_sf"/>
</dbReference>
<keyword evidence="2" id="KW-0804">Transcription</keyword>
<protein>
    <submittedName>
        <fullName evidence="6">Expressed protein</fullName>
    </submittedName>
</protein>
<feature type="compositionally biased region" description="Polar residues" evidence="4">
    <location>
        <begin position="410"/>
        <end position="424"/>
    </location>
</feature>
<evidence type="ECO:0000256" key="3">
    <source>
        <dbReference type="PROSITE-ProRule" id="PRU00267"/>
    </source>
</evidence>
<feature type="compositionally biased region" description="Low complexity" evidence="4">
    <location>
        <begin position="142"/>
        <end position="151"/>
    </location>
</feature>
<dbReference type="PANTHER" id="PTHR10270">
    <property type="entry name" value="SOX TRANSCRIPTION FACTOR"/>
    <property type="match status" value="1"/>
</dbReference>
<comment type="caution">
    <text evidence="6">The sequence shown here is derived from an EMBL/GenBank/DDBJ whole genome shotgun (WGS) entry which is preliminary data.</text>
</comment>
<dbReference type="GO" id="GO:0030154">
    <property type="term" value="P:cell differentiation"/>
    <property type="evidence" value="ECO:0007669"/>
    <property type="project" value="TreeGrafter"/>
</dbReference>
<dbReference type="SMART" id="SM00398">
    <property type="entry name" value="HMG"/>
    <property type="match status" value="1"/>
</dbReference>
<gene>
    <name evidence="6" type="ORF">PPACK8108_LOCUS20810</name>
</gene>
<evidence type="ECO:0000313" key="7">
    <source>
        <dbReference type="Proteomes" id="UP001153365"/>
    </source>
</evidence>
<keyword evidence="1 3" id="KW-0238">DNA-binding</keyword>
<feature type="compositionally biased region" description="Polar residues" evidence="4">
    <location>
        <begin position="1"/>
        <end position="11"/>
    </location>
</feature>
<dbReference type="Gene3D" id="1.10.30.10">
    <property type="entry name" value="High mobility group box domain"/>
    <property type="match status" value="1"/>
</dbReference>
<dbReference type="InterPro" id="IPR050140">
    <property type="entry name" value="SRY-related_HMG-box_TF-like"/>
</dbReference>
<feature type="region of interest" description="Disordered" evidence="4">
    <location>
        <begin position="371"/>
        <end position="428"/>
    </location>
</feature>
<feature type="DNA-binding region" description="HMG box" evidence="3">
    <location>
        <begin position="53"/>
        <end position="121"/>
    </location>
</feature>
<name>A0AAV0BKV8_PHAPC</name>
<feature type="compositionally biased region" description="Polar residues" evidence="4">
    <location>
        <begin position="371"/>
        <end position="403"/>
    </location>
</feature>
<dbReference type="GO" id="GO:0001228">
    <property type="term" value="F:DNA-binding transcription activator activity, RNA polymerase II-specific"/>
    <property type="evidence" value="ECO:0007669"/>
    <property type="project" value="TreeGrafter"/>
</dbReference>
<evidence type="ECO:0000259" key="5">
    <source>
        <dbReference type="PROSITE" id="PS50118"/>
    </source>
</evidence>
<dbReference type="PANTHER" id="PTHR10270:SF161">
    <property type="entry name" value="SEX-DETERMINING REGION Y PROTEIN"/>
    <property type="match status" value="1"/>
</dbReference>
<evidence type="ECO:0000256" key="2">
    <source>
        <dbReference type="ARBA" id="ARBA00023163"/>
    </source>
</evidence>
<dbReference type="GO" id="GO:0005634">
    <property type="term" value="C:nucleus"/>
    <property type="evidence" value="ECO:0007669"/>
    <property type="project" value="UniProtKB-UniRule"/>
</dbReference>
<evidence type="ECO:0000256" key="4">
    <source>
        <dbReference type="SAM" id="MobiDB-lite"/>
    </source>
</evidence>
<proteinExistence type="predicted"/>
<dbReference type="InterPro" id="IPR009071">
    <property type="entry name" value="HMG_box_dom"/>
</dbReference>
<dbReference type="Pfam" id="PF00505">
    <property type="entry name" value="HMG_box"/>
    <property type="match status" value="1"/>
</dbReference>
<reference evidence="6" key="1">
    <citation type="submission" date="2022-06" db="EMBL/GenBank/DDBJ databases">
        <authorList>
            <consortium name="SYNGENTA / RWTH Aachen University"/>
        </authorList>
    </citation>
    <scope>NUCLEOTIDE SEQUENCE</scope>
</reference>
<feature type="compositionally biased region" description="Low complexity" evidence="4">
    <location>
        <begin position="22"/>
        <end position="35"/>
    </location>
</feature>
<feature type="compositionally biased region" description="Basic and acidic residues" evidence="4">
    <location>
        <begin position="163"/>
        <end position="173"/>
    </location>
</feature>
<keyword evidence="3" id="KW-0539">Nucleus</keyword>
<organism evidence="6 7">
    <name type="scientific">Phakopsora pachyrhizi</name>
    <name type="common">Asian soybean rust disease fungus</name>
    <dbReference type="NCBI Taxonomy" id="170000"/>
    <lineage>
        <taxon>Eukaryota</taxon>
        <taxon>Fungi</taxon>
        <taxon>Dikarya</taxon>
        <taxon>Basidiomycota</taxon>
        <taxon>Pucciniomycotina</taxon>
        <taxon>Pucciniomycetes</taxon>
        <taxon>Pucciniales</taxon>
        <taxon>Phakopsoraceae</taxon>
        <taxon>Phakopsora</taxon>
    </lineage>
</organism>
<dbReference type="EMBL" id="CALTRL010005775">
    <property type="protein sequence ID" value="CAH7686194.1"/>
    <property type="molecule type" value="Genomic_DNA"/>
</dbReference>
<evidence type="ECO:0000313" key="6">
    <source>
        <dbReference type="EMBL" id="CAH7686194.1"/>
    </source>
</evidence>
<keyword evidence="7" id="KW-1185">Reference proteome</keyword>
<dbReference type="PROSITE" id="PS50118">
    <property type="entry name" value="HMG_BOX_2"/>
    <property type="match status" value="1"/>
</dbReference>
<feature type="region of interest" description="Disordered" evidence="4">
    <location>
        <begin position="451"/>
        <end position="471"/>
    </location>
</feature>
<dbReference type="CDD" id="cd01389">
    <property type="entry name" value="HMG-box_ROX1-like"/>
    <property type="match status" value="1"/>
</dbReference>
<feature type="region of interest" description="Disordered" evidence="4">
    <location>
        <begin position="119"/>
        <end position="181"/>
    </location>
</feature>
<feature type="compositionally biased region" description="Basic and acidic residues" evidence="4">
    <location>
        <begin position="43"/>
        <end position="54"/>
    </location>
</feature>
<dbReference type="AlphaFoldDB" id="A0AAV0BKV8"/>
<sequence>MEQLNSSNSGRNLLIPSNCFGSSSSAEHSLKASTSATKSRKRPSTESREAEKLPRPPNSWILYRSDKIVEMKSLNLGLAQSVLSKEIAAKWHNETSEVKKEYEKKAEIIKAEHAAKYPDYKYNPKRKKQPESRKANSKTMYPKSSSPKGPKNPADPFKFGFESPRDSLQKNQEESTQAGEHFVKNKGFEFGFKNPYSFEADLYNKYPLLGKWAQDFQTVHTQGDIRMPQDRENFDSPNHSEAPERFTGGYSAPVLNMSSEGSWNLTSSSNPPSSAIEPSSHFQSFHSLNEVDTSTLDPLLQLSTDFSGDTSSISNYNSASSSLPSSLTNQSFYYSFYNPNTSEDREKQDQQQLLHSYHPYSNSQLASRVEWNQTESSKQQISKMRESSQLNSPLSFENTISSDPQHHLNHQNPYNSGSFQNGQSYKGMVMFPNGNRSMKNEIETINSIDPNFLTSASSSSSASASASNLFQ</sequence>
<dbReference type="Proteomes" id="UP001153365">
    <property type="component" value="Unassembled WGS sequence"/>
</dbReference>
<feature type="region of interest" description="Disordered" evidence="4">
    <location>
        <begin position="1"/>
        <end position="58"/>
    </location>
</feature>
<dbReference type="SUPFAM" id="SSF47095">
    <property type="entry name" value="HMG-box"/>
    <property type="match status" value="1"/>
</dbReference>
<feature type="domain" description="HMG box" evidence="5">
    <location>
        <begin position="53"/>
        <end position="121"/>
    </location>
</feature>
<accession>A0AAV0BKV8</accession>
<dbReference type="GO" id="GO:0000978">
    <property type="term" value="F:RNA polymerase II cis-regulatory region sequence-specific DNA binding"/>
    <property type="evidence" value="ECO:0007669"/>
    <property type="project" value="TreeGrafter"/>
</dbReference>
<evidence type="ECO:0000256" key="1">
    <source>
        <dbReference type="ARBA" id="ARBA00023125"/>
    </source>
</evidence>